<proteinExistence type="inferred from homology"/>
<organism evidence="11 12">
    <name type="scientific">Geoanaerobacter pelophilus</name>
    <dbReference type="NCBI Taxonomy" id="60036"/>
    <lineage>
        <taxon>Bacteria</taxon>
        <taxon>Pseudomonadati</taxon>
        <taxon>Thermodesulfobacteriota</taxon>
        <taxon>Desulfuromonadia</taxon>
        <taxon>Geobacterales</taxon>
        <taxon>Geobacteraceae</taxon>
        <taxon>Geoanaerobacter</taxon>
    </lineage>
</organism>
<evidence type="ECO:0000259" key="10">
    <source>
        <dbReference type="PROSITE" id="PS51123"/>
    </source>
</evidence>
<keyword evidence="1" id="KW-0132">Cell division</keyword>
<dbReference type="PRINTS" id="PR01021">
    <property type="entry name" value="OMPADOMAIN"/>
</dbReference>
<feature type="compositionally biased region" description="Basic and acidic residues" evidence="9">
    <location>
        <begin position="42"/>
        <end position="56"/>
    </location>
</feature>
<evidence type="ECO:0000256" key="7">
    <source>
        <dbReference type="ARBA" id="ARBA00023306"/>
    </source>
</evidence>
<dbReference type="CDD" id="cd07185">
    <property type="entry name" value="OmpA_C-like"/>
    <property type="match status" value="1"/>
</dbReference>
<keyword evidence="5 8" id="KW-0998">Cell outer membrane</keyword>
<evidence type="ECO:0000256" key="1">
    <source>
        <dbReference type="ARBA" id="ARBA00022618"/>
    </source>
</evidence>
<dbReference type="Pfam" id="PF00691">
    <property type="entry name" value="OmpA"/>
    <property type="match status" value="1"/>
</dbReference>
<dbReference type="AlphaFoldDB" id="A0AAW4L2R7"/>
<evidence type="ECO:0000256" key="6">
    <source>
        <dbReference type="ARBA" id="ARBA00023288"/>
    </source>
</evidence>
<keyword evidence="6 8" id="KW-0449">Lipoprotein</keyword>
<dbReference type="InterPro" id="IPR036737">
    <property type="entry name" value="OmpA-like_sf"/>
</dbReference>
<dbReference type="EMBL" id="JAHCVJ010000004">
    <property type="protein sequence ID" value="MBT0665024.1"/>
    <property type="molecule type" value="Genomic_DNA"/>
</dbReference>
<keyword evidence="12" id="KW-1185">Reference proteome</keyword>
<dbReference type="InterPro" id="IPR014169">
    <property type="entry name" value="Pal_lipo_C"/>
</dbReference>
<dbReference type="PROSITE" id="PS51123">
    <property type="entry name" value="OMPA_2"/>
    <property type="match status" value="1"/>
</dbReference>
<dbReference type="InterPro" id="IPR039001">
    <property type="entry name" value="Pal"/>
</dbReference>
<keyword evidence="2 8" id="KW-0732">Signal</keyword>
<evidence type="ECO:0000256" key="5">
    <source>
        <dbReference type="ARBA" id="ARBA00023237"/>
    </source>
</evidence>
<evidence type="ECO:0000256" key="9">
    <source>
        <dbReference type="SAM" id="MobiDB-lite"/>
    </source>
</evidence>
<sequence>MRKVICKLSLVIFCGALMMSGCTKEQVVKDEALAPAAAEQKAKQAEATKKPVKEETVVSPAIKESPVAKDEAAAAATAAKDQSNGLSTVYFDFDSAILTPSTRDTLSSNAAILLKKQTGVKVQIEGHCDERGSAEYNLALGERRAKSAMNYLVTMGVPASRLSTISYGKEKPVDQGHDEAAWSKNRRAGFVVTK</sequence>
<dbReference type="RefSeq" id="WP_214171789.1">
    <property type="nucleotide sequence ID" value="NZ_JAHCVJ010000004.1"/>
</dbReference>
<dbReference type="NCBIfam" id="TIGR02802">
    <property type="entry name" value="Pal_lipo"/>
    <property type="match status" value="1"/>
</dbReference>
<evidence type="ECO:0000256" key="4">
    <source>
        <dbReference type="ARBA" id="ARBA00023139"/>
    </source>
</evidence>
<protein>
    <recommendedName>
        <fullName evidence="8">Peptidoglycan-associated lipoprotein</fullName>
        <shortName evidence="8">PAL</shortName>
    </recommendedName>
</protein>
<keyword evidence="7" id="KW-0131">Cell cycle</keyword>
<evidence type="ECO:0000256" key="8">
    <source>
        <dbReference type="HAMAP-Rule" id="MF_02204"/>
    </source>
</evidence>
<evidence type="ECO:0000256" key="3">
    <source>
        <dbReference type="ARBA" id="ARBA00023136"/>
    </source>
</evidence>
<feature type="region of interest" description="Disordered" evidence="9">
    <location>
        <begin position="42"/>
        <end position="63"/>
    </location>
</feature>
<dbReference type="PANTHER" id="PTHR30329:SF21">
    <property type="entry name" value="LIPOPROTEIN YIAD-RELATED"/>
    <property type="match status" value="1"/>
</dbReference>
<dbReference type="PANTHER" id="PTHR30329">
    <property type="entry name" value="STATOR ELEMENT OF FLAGELLAR MOTOR COMPLEX"/>
    <property type="match status" value="1"/>
</dbReference>
<dbReference type="Gene3D" id="3.30.1330.60">
    <property type="entry name" value="OmpA-like domain"/>
    <property type="match status" value="1"/>
</dbReference>
<evidence type="ECO:0000313" key="11">
    <source>
        <dbReference type="EMBL" id="MBT0665024.1"/>
    </source>
</evidence>
<dbReference type="Proteomes" id="UP000811899">
    <property type="component" value="Unassembled WGS sequence"/>
</dbReference>
<dbReference type="PROSITE" id="PS51257">
    <property type="entry name" value="PROKAR_LIPOPROTEIN"/>
    <property type="match status" value="1"/>
</dbReference>
<comment type="caution">
    <text evidence="11">The sequence shown here is derived from an EMBL/GenBank/DDBJ whole genome shotgun (WGS) entry which is preliminary data.</text>
</comment>
<dbReference type="InterPro" id="IPR050330">
    <property type="entry name" value="Bact_OuterMem_StrucFunc"/>
</dbReference>
<dbReference type="GO" id="GO:0009279">
    <property type="term" value="C:cell outer membrane"/>
    <property type="evidence" value="ECO:0007669"/>
    <property type="project" value="UniProtKB-SubCell"/>
</dbReference>
<dbReference type="HAMAP" id="MF_02204">
    <property type="entry name" value="Pal"/>
    <property type="match status" value="1"/>
</dbReference>
<keyword evidence="4 8" id="KW-0564">Palmitate</keyword>
<accession>A0AAW4L2R7</accession>
<dbReference type="InterPro" id="IPR006664">
    <property type="entry name" value="OMP_bac"/>
</dbReference>
<dbReference type="SUPFAM" id="SSF103088">
    <property type="entry name" value="OmpA-like"/>
    <property type="match status" value="1"/>
</dbReference>
<gene>
    <name evidence="8 11" type="primary">pal</name>
    <name evidence="11" type="ORF">KI809_12025</name>
</gene>
<evidence type="ECO:0000313" key="12">
    <source>
        <dbReference type="Proteomes" id="UP000811899"/>
    </source>
</evidence>
<reference evidence="11 12" key="1">
    <citation type="submission" date="2021-05" db="EMBL/GenBank/DDBJ databases">
        <title>The draft genome of Geobacter pelophilus DSM 12255.</title>
        <authorList>
            <person name="Xu Z."/>
            <person name="Masuda Y."/>
            <person name="Itoh H."/>
            <person name="Senoo K."/>
        </authorList>
    </citation>
    <scope>NUCLEOTIDE SEQUENCE [LARGE SCALE GENOMIC DNA]</scope>
    <source>
        <strain evidence="11 12">DSM 12255</strain>
    </source>
</reference>
<feature type="domain" description="OmpA-like" evidence="10">
    <location>
        <begin position="78"/>
        <end position="194"/>
    </location>
</feature>
<name>A0AAW4L2R7_9BACT</name>
<comment type="similarity">
    <text evidence="8">Belongs to the Pal lipoprotein family.</text>
</comment>
<evidence type="ECO:0000256" key="2">
    <source>
        <dbReference type="ARBA" id="ARBA00022729"/>
    </source>
</evidence>
<comment type="subcellular location">
    <subcellularLocation>
        <location evidence="8">Cell outer membrane</location>
        <topology evidence="8">Lipid-anchor</topology>
    </subcellularLocation>
</comment>
<dbReference type="InterPro" id="IPR006665">
    <property type="entry name" value="OmpA-like"/>
</dbReference>
<dbReference type="GO" id="GO:0051301">
    <property type="term" value="P:cell division"/>
    <property type="evidence" value="ECO:0007669"/>
    <property type="project" value="UniProtKB-KW"/>
</dbReference>
<keyword evidence="3 8" id="KW-0472">Membrane</keyword>